<sequence length="101" mass="11531">MRSSAEAEYRAIALTTYNQDALHIAFNLVFLEQTKHIEIDRHFICEKIMYGEIGISFVGFNDQSTHIFTMSLQVPMITCICDKLDASYLYVAVSQGVLRYA</sequence>
<dbReference type="EMBL" id="CM001224">
    <property type="protein sequence ID" value="AET01985.1"/>
    <property type="molecule type" value="Genomic_DNA"/>
</dbReference>
<keyword evidence="3" id="KW-1185">Reference proteome</keyword>
<evidence type="ECO:0000313" key="2">
    <source>
        <dbReference type="EnsemblPlants" id="AET01985"/>
    </source>
</evidence>
<dbReference type="EnsemblPlants" id="AET01985">
    <property type="protein sequence ID" value="AET01985"/>
    <property type="gene ID" value="MTR_8g026880"/>
</dbReference>
<dbReference type="AlphaFoldDB" id="G7LAS6"/>
<dbReference type="Proteomes" id="UP000002051">
    <property type="component" value="Chromosome 8"/>
</dbReference>
<dbReference type="HOGENOM" id="CLU_2295914_0_0_1"/>
<reference evidence="1 3" key="1">
    <citation type="journal article" date="2011" name="Nature">
        <title>The Medicago genome provides insight into the evolution of rhizobial symbioses.</title>
        <authorList>
            <person name="Young N.D."/>
            <person name="Debelle F."/>
            <person name="Oldroyd G.E."/>
            <person name="Geurts R."/>
            <person name="Cannon S.B."/>
            <person name="Udvardi M.K."/>
            <person name="Benedito V.A."/>
            <person name="Mayer K.F."/>
            <person name="Gouzy J."/>
            <person name="Schoof H."/>
            <person name="Van de Peer Y."/>
            <person name="Proost S."/>
            <person name="Cook D.R."/>
            <person name="Meyers B.C."/>
            <person name="Spannagl M."/>
            <person name="Cheung F."/>
            <person name="De Mita S."/>
            <person name="Krishnakumar V."/>
            <person name="Gundlach H."/>
            <person name="Zhou S."/>
            <person name="Mudge J."/>
            <person name="Bharti A.K."/>
            <person name="Murray J.D."/>
            <person name="Naoumkina M.A."/>
            <person name="Rosen B."/>
            <person name="Silverstein K.A."/>
            <person name="Tang H."/>
            <person name="Rombauts S."/>
            <person name="Zhao P.X."/>
            <person name="Zhou P."/>
            <person name="Barbe V."/>
            <person name="Bardou P."/>
            <person name="Bechner M."/>
            <person name="Bellec A."/>
            <person name="Berger A."/>
            <person name="Berges H."/>
            <person name="Bidwell S."/>
            <person name="Bisseling T."/>
            <person name="Choisne N."/>
            <person name="Couloux A."/>
            <person name="Denny R."/>
            <person name="Deshpande S."/>
            <person name="Dai X."/>
            <person name="Doyle J.J."/>
            <person name="Dudez A.M."/>
            <person name="Farmer A.D."/>
            <person name="Fouteau S."/>
            <person name="Franken C."/>
            <person name="Gibelin C."/>
            <person name="Gish J."/>
            <person name="Goldstein S."/>
            <person name="Gonzalez A.J."/>
            <person name="Green P.J."/>
            <person name="Hallab A."/>
            <person name="Hartog M."/>
            <person name="Hua A."/>
            <person name="Humphray S.J."/>
            <person name="Jeong D.H."/>
            <person name="Jing Y."/>
            <person name="Jocker A."/>
            <person name="Kenton S.M."/>
            <person name="Kim D.J."/>
            <person name="Klee K."/>
            <person name="Lai H."/>
            <person name="Lang C."/>
            <person name="Lin S."/>
            <person name="Macmil S.L."/>
            <person name="Magdelenat G."/>
            <person name="Matthews L."/>
            <person name="McCorrison J."/>
            <person name="Monaghan E.L."/>
            <person name="Mun J.H."/>
            <person name="Najar F.Z."/>
            <person name="Nicholson C."/>
            <person name="Noirot C."/>
            <person name="O'Bleness M."/>
            <person name="Paule C.R."/>
            <person name="Poulain J."/>
            <person name="Prion F."/>
            <person name="Qin B."/>
            <person name="Qu C."/>
            <person name="Retzel E.F."/>
            <person name="Riddle C."/>
            <person name="Sallet E."/>
            <person name="Samain S."/>
            <person name="Samson N."/>
            <person name="Sanders I."/>
            <person name="Saurat O."/>
            <person name="Scarpelli C."/>
            <person name="Schiex T."/>
            <person name="Segurens B."/>
            <person name="Severin A.J."/>
            <person name="Sherrier D.J."/>
            <person name="Shi R."/>
            <person name="Sims S."/>
            <person name="Singer S.R."/>
            <person name="Sinharoy S."/>
            <person name="Sterck L."/>
            <person name="Viollet A."/>
            <person name="Wang B.B."/>
            <person name="Wang K."/>
            <person name="Wang M."/>
            <person name="Wang X."/>
            <person name="Warfsmann J."/>
            <person name="Weissenbach J."/>
            <person name="White D.D."/>
            <person name="White J.D."/>
            <person name="Wiley G.B."/>
            <person name="Wincker P."/>
            <person name="Xing Y."/>
            <person name="Yang L."/>
            <person name="Yao Z."/>
            <person name="Ying F."/>
            <person name="Zhai J."/>
            <person name="Zhou L."/>
            <person name="Zuber A."/>
            <person name="Denarie J."/>
            <person name="Dixon R.A."/>
            <person name="May G.D."/>
            <person name="Schwartz D.C."/>
            <person name="Rogers J."/>
            <person name="Quetier F."/>
            <person name="Town C.D."/>
            <person name="Roe B.A."/>
        </authorList>
    </citation>
    <scope>NUCLEOTIDE SEQUENCE [LARGE SCALE GENOMIC DNA]</scope>
    <source>
        <strain evidence="1">A17</strain>
        <strain evidence="2 3">cv. Jemalong A17</strain>
    </source>
</reference>
<evidence type="ECO:0008006" key="4">
    <source>
        <dbReference type="Google" id="ProtNLM"/>
    </source>
</evidence>
<protein>
    <recommendedName>
        <fullName evidence="4">RNA-directed DNA polymerase</fullName>
    </recommendedName>
</protein>
<organism evidence="1 3">
    <name type="scientific">Medicago truncatula</name>
    <name type="common">Barrel medic</name>
    <name type="synonym">Medicago tribuloides</name>
    <dbReference type="NCBI Taxonomy" id="3880"/>
    <lineage>
        <taxon>Eukaryota</taxon>
        <taxon>Viridiplantae</taxon>
        <taxon>Streptophyta</taxon>
        <taxon>Embryophyta</taxon>
        <taxon>Tracheophyta</taxon>
        <taxon>Spermatophyta</taxon>
        <taxon>Magnoliopsida</taxon>
        <taxon>eudicotyledons</taxon>
        <taxon>Gunneridae</taxon>
        <taxon>Pentapetalae</taxon>
        <taxon>rosids</taxon>
        <taxon>fabids</taxon>
        <taxon>Fabales</taxon>
        <taxon>Fabaceae</taxon>
        <taxon>Papilionoideae</taxon>
        <taxon>50 kb inversion clade</taxon>
        <taxon>NPAAA clade</taxon>
        <taxon>Hologalegina</taxon>
        <taxon>IRL clade</taxon>
        <taxon>Trifolieae</taxon>
        <taxon>Medicago</taxon>
    </lineage>
</organism>
<reference evidence="2" key="3">
    <citation type="submission" date="2015-04" db="UniProtKB">
        <authorList>
            <consortium name="EnsemblPlants"/>
        </authorList>
    </citation>
    <scope>IDENTIFICATION</scope>
    <source>
        <strain evidence="2">cv. Jemalong A17</strain>
    </source>
</reference>
<gene>
    <name evidence="1" type="ordered locus">MTR_8g026880</name>
</gene>
<accession>G7LAS6</accession>
<dbReference type="PaxDb" id="3880-AET01985"/>
<evidence type="ECO:0000313" key="1">
    <source>
        <dbReference type="EMBL" id="AET01985.1"/>
    </source>
</evidence>
<proteinExistence type="predicted"/>
<name>G7LAS6_MEDTR</name>
<evidence type="ECO:0000313" key="3">
    <source>
        <dbReference type="Proteomes" id="UP000002051"/>
    </source>
</evidence>
<dbReference type="OMA" id="FICEKIM"/>
<reference evidence="1 3" key="2">
    <citation type="journal article" date="2014" name="BMC Genomics">
        <title>An improved genome release (version Mt4.0) for the model legume Medicago truncatula.</title>
        <authorList>
            <person name="Tang H."/>
            <person name="Krishnakumar V."/>
            <person name="Bidwell S."/>
            <person name="Rosen B."/>
            <person name="Chan A."/>
            <person name="Zhou S."/>
            <person name="Gentzbittel L."/>
            <person name="Childs K.L."/>
            <person name="Yandell M."/>
            <person name="Gundlach H."/>
            <person name="Mayer K.F."/>
            <person name="Schwartz D.C."/>
            <person name="Town C.D."/>
        </authorList>
    </citation>
    <scope>GENOME REANNOTATION</scope>
    <source>
        <strain evidence="2 3">cv. Jemalong A17</strain>
    </source>
</reference>